<reference evidence="1" key="1">
    <citation type="submission" date="2022-10" db="EMBL/GenBank/DDBJ databases">
        <title>Comparative genomic analysis of Cohnella hashimotonis sp. nov., isolated from the International Space Station.</title>
        <authorList>
            <person name="Simpson A."/>
            <person name="Venkateswaran K."/>
        </authorList>
    </citation>
    <scope>NUCLEOTIDE SEQUENCE</scope>
    <source>
        <strain evidence="1">DSM 28161</strain>
    </source>
</reference>
<organism evidence="1 2">
    <name type="scientific">Cohnella rhizosphaerae</name>
    <dbReference type="NCBI Taxonomy" id="1457232"/>
    <lineage>
        <taxon>Bacteria</taxon>
        <taxon>Bacillati</taxon>
        <taxon>Bacillota</taxon>
        <taxon>Bacilli</taxon>
        <taxon>Bacillales</taxon>
        <taxon>Paenibacillaceae</taxon>
        <taxon>Cohnella</taxon>
    </lineage>
</organism>
<protein>
    <recommendedName>
        <fullName evidence="3">Glycosyl hydrolase family 32 N-terminal domain-containing protein</fullName>
    </recommendedName>
</protein>
<dbReference type="Gene3D" id="2.115.10.20">
    <property type="entry name" value="Glycosyl hydrolase domain, family 43"/>
    <property type="match status" value="1"/>
</dbReference>
<dbReference type="InterPro" id="IPR023296">
    <property type="entry name" value="Glyco_hydro_beta-prop_sf"/>
</dbReference>
<comment type="caution">
    <text evidence="1">The sequence shown here is derived from an EMBL/GenBank/DDBJ whole genome shotgun (WGS) entry which is preliminary data.</text>
</comment>
<name>A0A9X4KX95_9BACL</name>
<keyword evidence="2" id="KW-1185">Reference proteome</keyword>
<evidence type="ECO:0008006" key="3">
    <source>
        <dbReference type="Google" id="ProtNLM"/>
    </source>
</evidence>
<accession>A0A9X4KX95</accession>
<dbReference type="Proteomes" id="UP001153404">
    <property type="component" value="Unassembled WGS sequence"/>
</dbReference>
<evidence type="ECO:0000313" key="1">
    <source>
        <dbReference type="EMBL" id="MDG0812228.1"/>
    </source>
</evidence>
<proteinExistence type="predicted"/>
<dbReference type="RefSeq" id="WP_277535423.1">
    <property type="nucleotide sequence ID" value="NZ_JAPDIA010000008.1"/>
</dbReference>
<gene>
    <name evidence="1" type="ORF">OMP40_24905</name>
</gene>
<evidence type="ECO:0000313" key="2">
    <source>
        <dbReference type="Proteomes" id="UP001153404"/>
    </source>
</evidence>
<sequence>MAALLFYKMWYDYQSAGGIAYATSPNGINWTFQTNVTGLVSTARHSRVLYDPNGFGIGQPYRIWYWNSAFTDYNACPSPPNVCMIRTANSTDGTFWSSDRPIVQDVANPLFAAPVGGAPTYNAASFGPADVLYFPRKSGNA</sequence>
<dbReference type="SUPFAM" id="SSF75005">
    <property type="entry name" value="Arabinanase/levansucrase/invertase"/>
    <property type="match status" value="1"/>
</dbReference>
<dbReference type="EMBL" id="JAPDIA010000008">
    <property type="protein sequence ID" value="MDG0812228.1"/>
    <property type="molecule type" value="Genomic_DNA"/>
</dbReference>
<dbReference type="AlphaFoldDB" id="A0A9X4KX95"/>